<comment type="caution">
    <text evidence="4">The sequence shown here is derived from an EMBL/GenBank/DDBJ whole genome shotgun (WGS) entry which is preliminary data.</text>
</comment>
<evidence type="ECO:0000256" key="2">
    <source>
        <dbReference type="ARBA" id="ARBA00023002"/>
    </source>
</evidence>
<keyword evidence="5" id="KW-1185">Reference proteome</keyword>
<evidence type="ECO:0000259" key="3">
    <source>
        <dbReference type="SMART" id="SM00903"/>
    </source>
</evidence>
<sequence>MNPNLNQDLNQAFRQAMRQMAGGVSVITASDGQERTGLTATSVVSVSMDPPELLISVNRTSSSWPVLEKAGRFGINVLSRGQQHVAENFSGKGGLRGAQRYADDDWSQTPEGVWLSRRALAVFACDIEKVIEHRQHALIVGKVTHISVLPGDPPLTYWQGQYGSFAPPATP</sequence>
<name>A0A2U1CQP7_9BURK</name>
<dbReference type="SMART" id="SM00903">
    <property type="entry name" value="Flavin_Reduct"/>
    <property type="match status" value="1"/>
</dbReference>
<evidence type="ECO:0000313" key="5">
    <source>
        <dbReference type="Proteomes" id="UP000246145"/>
    </source>
</evidence>
<organism evidence="4 5">
    <name type="scientific">Pusillimonas noertemannii</name>
    <dbReference type="NCBI Taxonomy" id="305977"/>
    <lineage>
        <taxon>Bacteria</taxon>
        <taxon>Pseudomonadati</taxon>
        <taxon>Pseudomonadota</taxon>
        <taxon>Betaproteobacteria</taxon>
        <taxon>Burkholderiales</taxon>
        <taxon>Alcaligenaceae</taxon>
        <taxon>Pusillimonas</taxon>
    </lineage>
</organism>
<dbReference type="PANTHER" id="PTHR30466:SF11">
    <property type="entry name" value="FLAVIN-DEPENDENT MONOOXYGENASE, REDUCTASE SUBUNIT HSAB"/>
    <property type="match status" value="1"/>
</dbReference>
<gene>
    <name evidence="4" type="ORF">C7440_0595</name>
</gene>
<feature type="domain" description="Flavin reductase like" evidence="3">
    <location>
        <begin position="17"/>
        <end position="164"/>
    </location>
</feature>
<dbReference type="RefSeq" id="WP_116517413.1">
    <property type="nucleotide sequence ID" value="NZ_JACCEX010000001.1"/>
</dbReference>
<protein>
    <submittedName>
        <fullName evidence="4">Flavin reductase (DIM6/NTAB) family NADH-FMN oxidoreductase RutF</fullName>
    </submittedName>
</protein>
<dbReference type="Gene3D" id="2.30.110.10">
    <property type="entry name" value="Electron Transport, Fmn-binding Protein, Chain A"/>
    <property type="match status" value="1"/>
</dbReference>
<evidence type="ECO:0000256" key="1">
    <source>
        <dbReference type="ARBA" id="ARBA00008898"/>
    </source>
</evidence>
<proteinExistence type="inferred from homology"/>
<dbReference type="AlphaFoldDB" id="A0A2U1CQP7"/>
<reference evidence="4 5" key="1">
    <citation type="submission" date="2018-04" db="EMBL/GenBank/DDBJ databases">
        <title>Genomic Encyclopedia of Type Strains, Phase IV (KMG-IV): sequencing the most valuable type-strain genomes for metagenomic binning, comparative biology and taxonomic classification.</title>
        <authorList>
            <person name="Goeker M."/>
        </authorList>
    </citation>
    <scope>NUCLEOTIDE SEQUENCE [LARGE SCALE GENOMIC DNA]</scope>
    <source>
        <strain evidence="4 5">DSM 10065</strain>
    </source>
</reference>
<dbReference type="InterPro" id="IPR050268">
    <property type="entry name" value="NADH-dep_flavin_reductase"/>
</dbReference>
<accession>A0A2U1CQP7</accession>
<dbReference type="SUPFAM" id="SSF50475">
    <property type="entry name" value="FMN-binding split barrel"/>
    <property type="match status" value="1"/>
</dbReference>
<dbReference type="EMBL" id="QEKO01000001">
    <property type="protein sequence ID" value="PVY68205.1"/>
    <property type="molecule type" value="Genomic_DNA"/>
</dbReference>
<dbReference type="GO" id="GO:0042602">
    <property type="term" value="F:riboflavin reductase (NADPH) activity"/>
    <property type="evidence" value="ECO:0007669"/>
    <property type="project" value="TreeGrafter"/>
</dbReference>
<dbReference type="Proteomes" id="UP000246145">
    <property type="component" value="Unassembled WGS sequence"/>
</dbReference>
<dbReference type="GO" id="GO:0010181">
    <property type="term" value="F:FMN binding"/>
    <property type="evidence" value="ECO:0007669"/>
    <property type="project" value="InterPro"/>
</dbReference>
<dbReference type="InterPro" id="IPR002563">
    <property type="entry name" value="Flavin_Rdtase-like_dom"/>
</dbReference>
<dbReference type="PANTHER" id="PTHR30466">
    <property type="entry name" value="FLAVIN REDUCTASE"/>
    <property type="match status" value="1"/>
</dbReference>
<dbReference type="Pfam" id="PF01613">
    <property type="entry name" value="Flavin_Reduct"/>
    <property type="match status" value="1"/>
</dbReference>
<dbReference type="OrthoDB" id="8525727at2"/>
<comment type="similarity">
    <text evidence="1">Belongs to the non-flavoprotein flavin reductase family.</text>
</comment>
<evidence type="ECO:0000313" key="4">
    <source>
        <dbReference type="EMBL" id="PVY68205.1"/>
    </source>
</evidence>
<keyword evidence="2" id="KW-0560">Oxidoreductase</keyword>
<dbReference type="STRING" id="1231391.GCA_000308195_03415"/>
<dbReference type="InterPro" id="IPR012349">
    <property type="entry name" value="Split_barrel_FMN-bd"/>
</dbReference>